<proteinExistence type="predicted"/>
<dbReference type="AlphaFoldDB" id="A0A645JLY0"/>
<sequence length="83" mass="9079">MTNGNVHYEEFKVDGEKLVSKLKELLHEGNIRKIFIKDNQGNTYIEIPLTLGIVGTLLLPVWAAVGAIAALAADFTIGVEKVE</sequence>
<gene>
    <name evidence="3" type="ORF">SDC9_208372</name>
</gene>
<keyword evidence="1" id="KW-1133">Transmembrane helix</keyword>
<dbReference type="EMBL" id="VSSQ01136187">
    <property type="protein sequence ID" value="MPN60643.1"/>
    <property type="molecule type" value="Genomic_DNA"/>
</dbReference>
<evidence type="ECO:0000259" key="2">
    <source>
        <dbReference type="Pfam" id="PF14242"/>
    </source>
</evidence>
<keyword evidence="1" id="KW-0812">Transmembrane</keyword>
<name>A0A645JLY0_9ZZZZ</name>
<feature type="domain" description="DUF4342" evidence="2">
    <location>
        <begin position="7"/>
        <end position="81"/>
    </location>
</feature>
<feature type="transmembrane region" description="Helical" evidence="1">
    <location>
        <begin position="49"/>
        <end position="73"/>
    </location>
</feature>
<dbReference type="InterPro" id="IPR025642">
    <property type="entry name" value="DUF4342"/>
</dbReference>
<comment type="caution">
    <text evidence="3">The sequence shown here is derived from an EMBL/GenBank/DDBJ whole genome shotgun (WGS) entry which is preliminary data.</text>
</comment>
<keyword evidence="1" id="KW-0472">Membrane</keyword>
<organism evidence="3">
    <name type="scientific">bioreactor metagenome</name>
    <dbReference type="NCBI Taxonomy" id="1076179"/>
    <lineage>
        <taxon>unclassified sequences</taxon>
        <taxon>metagenomes</taxon>
        <taxon>ecological metagenomes</taxon>
    </lineage>
</organism>
<protein>
    <recommendedName>
        <fullName evidence="2">DUF4342 domain-containing protein</fullName>
    </recommendedName>
</protein>
<reference evidence="3" key="1">
    <citation type="submission" date="2019-08" db="EMBL/GenBank/DDBJ databases">
        <authorList>
            <person name="Kucharzyk K."/>
            <person name="Murdoch R.W."/>
            <person name="Higgins S."/>
            <person name="Loffler F."/>
        </authorList>
    </citation>
    <scope>NUCLEOTIDE SEQUENCE</scope>
</reference>
<evidence type="ECO:0000313" key="3">
    <source>
        <dbReference type="EMBL" id="MPN60643.1"/>
    </source>
</evidence>
<accession>A0A645JLY0</accession>
<dbReference type="Pfam" id="PF14242">
    <property type="entry name" value="DUF4342"/>
    <property type="match status" value="1"/>
</dbReference>
<evidence type="ECO:0000256" key="1">
    <source>
        <dbReference type="SAM" id="Phobius"/>
    </source>
</evidence>